<dbReference type="GO" id="GO:0000166">
    <property type="term" value="F:nucleotide binding"/>
    <property type="evidence" value="ECO:0007669"/>
    <property type="project" value="UniProtKB-KW"/>
</dbReference>
<dbReference type="AlphaFoldDB" id="A0AAD2CLT1"/>
<evidence type="ECO:0000256" key="2">
    <source>
        <dbReference type="ARBA" id="ARBA00022692"/>
    </source>
</evidence>
<dbReference type="SMART" id="SM00044">
    <property type="entry name" value="CYCc"/>
    <property type="match status" value="1"/>
</dbReference>
<dbReference type="SUPFAM" id="SSF109604">
    <property type="entry name" value="HD-domain/PDEase-like"/>
    <property type="match status" value="1"/>
</dbReference>
<dbReference type="SUPFAM" id="SSF55073">
    <property type="entry name" value="Nucleotide cyclase"/>
    <property type="match status" value="2"/>
</dbReference>
<evidence type="ECO:0000259" key="10">
    <source>
        <dbReference type="PROSITE" id="PS50125"/>
    </source>
</evidence>
<keyword evidence="5 9" id="KW-0472">Membrane</keyword>
<dbReference type="GO" id="GO:0046872">
    <property type="term" value="F:metal ion binding"/>
    <property type="evidence" value="ECO:0007669"/>
    <property type="project" value="UniProtKB-KW"/>
</dbReference>
<keyword evidence="4 9" id="KW-1133">Transmembrane helix</keyword>
<evidence type="ECO:0000256" key="1">
    <source>
        <dbReference type="ARBA" id="ARBA00004370"/>
    </source>
</evidence>
<dbReference type="PANTHER" id="PTHR11920:SF335">
    <property type="entry name" value="GUANYLATE CYCLASE"/>
    <property type="match status" value="1"/>
</dbReference>
<feature type="transmembrane region" description="Helical" evidence="9">
    <location>
        <begin position="412"/>
        <end position="433"/>
    </location>
</feature>
<evidence type="ECO:0000256" key="9">
    <source>
        <dbReference type="SAM" id="Phobius"/>
    </source>
</evidence>
<dbReference type="InterPro" id="IPR036971">
    <property type="entry name" value="PDEase_catalytic_dom_sf"/>
</dbReference>
<dbReference type="Pfam" id="PF00233">
    <property type="entry name" value="PDEase_I"/>
    <property type="match status" value="1"/>
</dbReference>
<dbReference type="CDD" id="cd07302">
    <property type="entry name" value="CHD"/>
    <property type="match status" value="1"/>
</dbReference>
<comment type="caution">
    <text evidence="12">The sequence shown here is derived from an EMBL/GenBank/DDBJ whole genome shotgun (WGS) entry which is preliminary data.</text>
</comment>
<gene>
    <name evidence="12" type="ORF">CYCCA115_LOCUS3763</name>
</gene>
<dbReference type="PANTHER" id="PTHR11920">
    <property type="entry name" value="GUANYLYL CYCLASE"/>
    <property type="match status" value="1"/>
</dbReference>
<dbReference type="InterPro" id="IPR029787">
    <property type="entry name" value="Nucleotide_cyclase"/>
</dbReference>
<dbReference type="InterPro" id="IPR050401">
    <property type="entry name" value="Cyclic_nucleotide_synthase"/>
</dbReference>
<evidence type="ECO:0000256" key="8">
    <source>
        <dbReference type="SAM" id="MobiDB-lite"/>
    </source>
</evidence>
<keyword evidence="7" id="KW-0479">Metal-binding</keyword>
<dbReference type="PROSITE" id="PS50125">
    <property type="entry name" value="GUANYLATE_CYCLASE_2"/>
    <property type="match status" value="1"/>
</dbReference>
<evidence type="ECO:0000256" key="6">
    <source>
        <dbReference type="ARBA" id="ARBA00023239"/>
    </source>
</evidence>
<dbReference type="GO" id="GO:0035556">
    <property type="term" value="P:intracellular signal transduction"/>
    <property type="evidence" value="ECO:0007669"/>
    <property type="project" value="InterPro"/>
</dbReference>
<evidence type="ECO:0000256" key="5">
    <source>
        <dbReference type="ARBA" id="ARBA00023136"/>
    </source>
</evidence>
<dbReference type="GO" id="GO:0007168">
    <property type="term" value="P:receptor guanylyl cyclase signaling pathway"/>
    <property type="evidence" value="ECO:0007669"/>
    <property type="project" value="TreeGrafter"/>
</dbReference>
<feature type="domain" description="Guanylate cyclase" evidence="10">
    <location>
        <begin position="524"/>
        <end position="687"/>
    </location>
</feature>
<protein>
    <recommendedName>
        <fullName evidence="7">Phosphodiesterase</fullName>
        <ecNumber evidence="7">3.1.4.-</ecNumber>
    </recommendedName>
</protein>
<evidence type="ECO:0000256" key="4">
    <source>
        <dbReference type="ARBA" id="ARBA00022989"/>
    </source>
</evidence>
<reference evidence="12" key="1">
    <citation type="submission" date="2023-08" db="EMBL/GenBank/DDBJ databases">
        <authorList>
            <person name="Audoor S."/>
            <person name="Bilcke G."/>
        </authorList>
    </citation>
    <scope>NUCLEOTIDE SEQUENCE</scope>
</reference>
<keyword evidence="2 9" id="KW-0812">Transmembrane</keyword>
<name>A0AAD2CLT1_9STRA</name>
<dbReference type="PROSITE" id="PS00126">
    <property type="entry name" value="PDEASE_I_1"/>
    <property type="match status" value="1"/>
</dbReference>
<comment type="cofactor">
    <cofactor evidence="7">
        <name>a divalent metal cation</name>
        <dbReference type="ChEBI" id="CHEBI:60240"/>
    </cofactor>
    <text evidence="7">Binds 2 divalent metal cations per subunit. Site 1 may preferentially bind zinc ions, while site 2 has a preference for magnesium and/or manganese ions.</text>
</comment>
<keyword evidence="3" id="KW-0547">Nucleotide-binding</keyword>
<feature type="domain" description="PDEase" evidence="11">
    <location>
        <begin position="793"/>
        <end position="1015"/>
    </location>
</feature>
<evidence type="ECO:0000313" key="12">
    <source>
        <dbReference type="EMBL" id="CAJ1934423.1"/>
    </source>
</evidence>
<dbReference type="InterPro" id="IPR002073">
    <property type="entry name" value="PDEase_catalytic_dom"/>
</dbReference>
<accession>A0AAD2CLT1</accession>
<proteinExistence type="inferred from homology"/>
<comment type="subcellular location">
    <subcellularLocation>
        <location evidence="1">Membrane</location>
    </subcellularLocation>
</comment>
<dbReference type="SMART" id="SM00471">
    <property type="entry name" value="HDc"/>
    <property type="match status" value="1"/>
</dbReference>
<keyword evidence="6" id="KW-0456">Lyase</keyword>
<dbReference type="InterPro" id="IPR001054">
    <property type="entry name" value="A/G_cyclase"/>
</dbReference>
<feature type="transmembrane region" description="Helical" evidence="9">
    <location>
        <begin position="65"/>
        <end position="84"/>
    </location>
</feature>
<feature type="region of interest" description="Disordered" evidence="8">
    <location>
        <begin position="1160"/>
        <end position="1189"/>
    </location>
</feature>
<evidence type="ECO:0000259" key="11">
    <source>
        <dbReference type="PROSITE" id="PS51845"/>
    </source>
</evidence>
<evidence type="ECO:0000256" key="3">
    <source>
        <dbReference type="ARBA" id="ARBA00022741"/>
    </source>
</evidence>
<dbReference type="GO" id="GO:0005886">
    <property type="term" value="C:plasma membrane"/>
    <property type="evidence" value="ECO:0007669"/>
    <property type="project" value="TreeGrafter"/>
</dbReference>
<dbReference type="GO" id="GO:0004114">
    <property type="term" value="F:3',5'-cyclic-nucleotide phosphodiesterase activity"/>
    <property type="evidence" value="ECO:0007669"/>
    <property type="project" value="InterPro"/>
</dbReference>
<dbReference type="Gene3D" id="1.10.1300.10">
    <property type="entry name" value="3'5'-cyclic nucleotide phosphodiesterase, catalytic domain"/>
    <property type="match status" value="1"/>
</dbReference>
<dbReference type="Proteomes" id="UP001295423">
    <property type="component" value="Unassembled WGS sequence"/>
</dbReference>
<organism evidence="12 13">
    <name type="scientific">Cylindrotheca closterium</name>
    <dbReference type="NCBI Taxonomy" id="2856"/>
    <lineage>
        <taxon>Eukaryota</taxon>
        <taxon>Sar</taxon>
        <taxon>Stramenopiles</taxon>
        <taxon>Ochrophyta</taxon>
        <taxon>Bacillariophyta</taxon>
        <taxon>Bacillariophyceae</taxon>
        <taxon>Bacillariophycidae</taxon>
        <taxon>Bacillariales</taxon>
        <taxon>Bacillariaceae</taxon>
        <taxon>Cylindrotheca</taxon>
    </lineage>
</organism>
<dbReference type="PROSITE" id="PS51845">
    <property type="entry name" value="PDEASE_I_2"/>
    <property type="match status" value="1"/>
</dbReference>
<feature type="region of interest" description="Disordered" evidence="8">
    <location>
        <begin position="1"/>
        <end position="42"/>
    </location>
</feature>
<evidence type="ECO:0000313" key="13">
    <source>
        <dbReference type="Proteomes" id="UP001295423"/>
    </source>
</evidence>
<dbReference type="InterPro" id="IPR023174">
    <property type="entry name" value="PDEase_CS"/>
</dbReference>
<dbReference type="EMBL" id="CAKOGP040000335">
    <property type="protein sequence ID" value="CAJ1934423.1"/>
    <property type="molecule type" value="Genomic_DNA"/>
</dbReference>
<dbReference type="EC" id="3.1.4.-" evidence="7"/>
<keyword evidence="7" id="KW-0378">Hydrolase</keyword>
<sequence>MPSKLTSEYILPSQLSDGDGDGDDDPSAERDDSSSSKSGSNIHQNHNIVAIAERENELVVRSKKLMLLTLFLSAIGMGMATYYVSSRTYDDSFTKSYSDDASLIINTIESRLQNAFKVMGMLSKIMSSSGNEVNSTWPNHTFTQFDTLASDALSIMNAEQIVYAPLVRDEERMGWEQYSMEHQNGGFDMVQIAEDGFDGASQRPEFIHGQRLNGPITREVFREKYSPVWQISPPQNDITLFNYNLLNVATFDRLVNASVTLRTGAFSELIDAQYIFGPGTVPDNHPRSIVVEPIFEEVNDRESLIVGHLVALIPWSAFLEDILSESPSAVIDAVVEQTCGEEFTFSIESRSADFEGYDDEHDRVYDKFERSINLSMFEGNSASTFGVPDDCQSILYLFPTAEYEESFQTKDAMNLTIGTLFVFGFVIALFNLYDIFVGRRQKKVYSVATKSNAIVSSLFPAQVRDKLISDDNGNQKKGKRSGDSASFDFGSSDADFWTNEMHKSTLGMQDESSPPIADLFPSATVGFLDIAGFTAWSSQREPSQVFILLETIYRAFDRIANRRRVFKVETIGDCYVAVCGLPEPNKDHAIVMARFARECLEKMNQMARKLEVSLGPDTAELAIRAGLHSGPITAGVLRGDRARFQLFGDTGMCKGKERFKRIAFSRIVSLHNWLVFGDTVNTAARMESTGLKRKIQVSKETAELIIEADHSDWVRPRQDIVIAKGKGEMQTYWLLPQRVSPAGELDKSIATSNGEVSDAFESISAAAEEGNESGTSDAEDDSADKIQRLVDYTSEILQQILKRIVAKRANKGNISPTMELKLSALEDEIGKTGICLDEVEEIIELPAFDQNAYSQGVELGSDVIAQLVSFVKMVATMYRNNPFHNFEHASHVTQSSSKLLSRIVAPKHIDEVEKLHDHTYGITSDPLTQFAVVFASLIHDVDHRGVPNFLLVNEEPALAAMYRKQAVAEQNSVDVAWNLLMDPSFTALRRTIYKNEDELRRFRKLVVNCLMATDIFDKELAALRKARWQDAFFTEHNEENQISINRKATIVIEHIVQASDVSHTMQHWHVYSKWNERLYAEMFSAFSTGRSSKDPTEGWYEGELWFFDNYVIPLAHKLKDCGVFGVSSDEYLNYALANRSEWEEKGKAIVEKIHEKYQNSFEKPSSDKGHRMSIRGGVSESAPTPNRHE</sequence>
<dbReference type="Pfam" id="PF00211">
    <property type="entry name" value="Guanylate_cyc"/>
    <property type="match status" value="2"/>
</dbReference>
<dbReference type="GO" id="GO:0004383">
    <property type="term" value="F:guanylate cyclase activity"/>
    <property type="evidence" value="ECO:0007669"/>
    <property type="project" value="TreeGrafter"/>
</dbReference>
<dbReference type="GO" id="GO:0001653">
    <property type="term" value="F:peptide receptor activity"/>
    <property type="evidence" value="ECO:0007669"/>
    <property type="project" value="TreeGrafter"/>
</dbReference>
<dbReference type="Gene3D" id="3.30.70.1230">
    <property type="entry name" value="Nucleotide cyclase"/>
    <property type="match status" value="2"/>
</dbReference>
<keyword evidence="13" id="KW-1185">Reference proteome</keyword>
<comment type="similarity">
    <text evidence="7">Belongs to the cyclic nucleotide phosphodiesterase family.</text>
</comment>
<evidence type="ECO:0000256" key="7">
    <source>
        <dbReference type="RuleBase" id="RU363067"/>
    </source>
</evidence>
<dbReference type="InterPro" id="IPR003607">
    <property type="entry name" value="HD/PDEase_dom"/>
</dbReference>
<dbReference type="GO" id="GO:0004016">
    <property type="term" value="F:adenylate cyclase activity"/>
    <property type="evidence" value="ECO:0007669"/>
    <property type="project" value="TreeGrafter"/>
</dbReference>